<accession>A0AAV2DKP7</accession>
<dbReference type="Proteomes" id="UP001497516">
    <property type="component" value="Chromosome 3"/>
</dbReference>
<gene>
    <name evidence="1" type="ORF">LTRI10_LOCUS16357</name>
</gene>
<name>A0AAV2DKP7_9ROSI</name>
<keyword evidence="2" id="KW-1185">Reference proteome</keyword>
<dbReference type="AlphaFoldDB" id="A0AAV2DKP7"/>
<evidence type="ECO:0000313" key="2">
    <source>
        <dbReference type="Proteomes" id="UP001497516"/>
    </source>
</evidence>
<sequence>MLVEVEEDDRFDMAVPSREVLGRRNPDSGVANRQRRWDLGKRSNRRTVQKVEEDWWVMVRSNRRIDQNVEDIHGQEEIWEEP</sequence>
<organism evidence="1 2">
    <name type="scientific">Linum trigynum</name>
    <dbReference type="NCBI Taxonomy" id="586398"/>
    <lineage>
        <taxon>Eukaryota</taxon>
        <taxon>Viridiplantae</taxon>
        <taxon>Streptophyta</taxon>
        <taxon>Embryophyta</taxon>
        <taxon>Tracheophyta</taxon>
        <taxon>Spermatophyta</taxon>
        <taxon>Magnoliopsida</taxon>
        <taxon>eudicotyledons</taxon>
        <taxon>Gunneridae</taxon>
        <taxon>Pentapetalae</taxon>
        <taxon>rosids</taxon>
        <taxon>fabids</taxon>
        <taxon>Malpighiales</taxon>
        <taxon>Linaceae</taxon>
        <taxon>Linum</taxon>
    </lineage>
</organism>
<protein>
    <submittedName>
        <fullName evidence="1">Uncharacterized protein</fullName>
    </submittedName>
</protein>
<reference evidence="1 2" key="1">
    <citation type="submission" date="2024-04" db="EMBL/GenBank/DDBJ databases">
        <authorList>
            <person name="Fracassetti M."/>
        </authorList>
    </citation>
    <scope>NUCLEOTIDE SEQUENCE [LARGE SCALE GENOMIC DNA]</scope>
</reference>
<evidence type="ECO:0000313" key="1">
    <source>
        <dbReference type="EMBL" id="CAL1374495.1"/>
    </source>
</evidence>
<dbReference type="EMBL" id="OZ034816">
    <property type="protein sequence ID" value="CAL1374495.1"/>
    <property type="molecule type" value="Genomic_DNA"/>
</dbReference>
<proteinExistence type="predicted"/>